<feature type="compositionally biased region" description="Basic and acidic residues" evidence="1">
    <location>
        <begin position="333"/>
        <end position="343"/>
    </location>
</feature>
<feature type="compositionally biased region" description="Low complexity" evidence="1">
    <location>
        <begin position="295"/>
        <end position="306"/>
    </location>
</feature>
<dbReference type="OrthoDB" id="3235325at2759"/>
<evidence type="ECO:0000313" key="3">
    <source>
        <dbReference type="Proteomes" id="UP000054538"/>
    </source>
</evidence>
<feature type="region of interest" description="Disordered" evidence="1">
    <location>
        <begin position="216"/>
        <end position="306"/>
    </location>
</feature>
<evidence type="ECO:0000313" key="2">
    <source>
        <dbReference type="EMBL" id="KIK91219.1"/>
    </source>
</evidence>
<name>A0A0D0DXQ1_9AGAM</name>
<keyword evidence="3" id="KW-1185">Reference proteome</keyword>
<protein>
    <submittedName>
        <fullName evidence="2">Uncharacterized protein</fullName>
    </submittedName>
</protein>
<dbReference type="HOGENOM" id="CLU_737895_0_0_1"/>
<feature type="compositionally biased region" description="Low complexity" evidence="1">
    <location>
        <begin position="344"/>
        <end position="355"/>
    </location>
</feature>
<proteinExistence type="predicted"/>
<dbReference type="Proteomes" id="UP000054538">
    <property type="component" value="Unassembled WGS sequence"/>
</dbReference>
<feature type="compositionally biased region" description="Low complexity" evidence="1">
    <location>
        <begin position="227"/>
        <end position="271"/>
    </location>
</feature>
<feature type="compositionally biased region" description="Basic residues" evidence="1">
    <location>
        <begin position="356"/>
        <end position="375"/>
    </location>
</feature>
<gene>
    <name evidence="2" type="ORF">PAXRUDRAFT_13899</name>
</gene>
<feature type="region of interest" description="Disordered" evidence="1">
    <location>
        <begin position="330"/>
        <end position="375"/>
    </location>
</feature>
<accession>A0A0D0DXQ1</accession>
<dbReference type="AlphaFoldDB" id="A0A0D0DXQ1"/>
<reference evidence="2 3" key="1">
    <citation type="submission" date="2014-04" db="EMBL/GenBank/DDBJ databases">
        <authorList>
            <consortium name="DOE Joint Genome Institute"/>
            <person name="Kuo A."/>
            <person name="Kohler A."/>
            <person name="Jargeat P."/>
            <person name="Nagy L.G."/>
            <person name="Floudas D."/>
            <person name="Copeland A."/>
            <person name="Barry K.W."/>
            <person name="Cichocki N."/>
            <person name="Veneault-Fourrey C."/>
            <person name="LaButti K."/>
            <person name="Lindquist E.A."/>
            <person name="Lipzen A."/>
            <person name="Lundell T."/>
            <person name="Morin E."/>
            <person name="Murat C."/>
            <person name="Sun H."/>
            <person name="Tunlid A."/>
            <person name="Henrissat B."/>
            <person name="Grigoriev I.V."/>
            <person name="Hibbett D.S."/>
            <person name="Martin F."/>
            <person name="Nordberg H.P."/>
            <person name="Cantor M.N."/>
            <person name="Hua S.X."/>
        </authorList>
    </citation>
    <scope>NUCLEOTIDE SEQUENCE [LARGE SCALE GENOMIC DNA]</scope>
    <source>
        <strain evidence="2 3">Ve08.2h10</strain>
    </source>
</reference>
<sequence length="375" mass="40418">MNFGTFNFTSLSHENVPQAGNIDMDPFGHDATDPFAHGLSSQDTDHFGHPLFSQPNQSGYPQGAYMQEIVLLKERCKTLEMQLLQVTTERDTMKLMFNQLSTSFKDVAPKTWGRATASNKELLYTIIYKAFPILHLSQNDWKLESLCTQDYPGWAQNNLEDMAGCSAHWGAKQEDRQGDNTNTDNELGPGTSKKRKAKWCKSKVMGKKIKVLSSEADFNMPSPPPTSSCSLSTQSSLPDSSPSSSGSVSPADNSSSPGPSGPSSSPISPESDVQPKPIHRTAVITPPPPGSIMEAQPPAAVPTPTAVAPSSILPATVVVSDDKVLLPAALSASKEKNNKDKARSTVPTTSTSTSTAKRRNVISSRKMRPTKNKTG</sequence>
<feature type="region of interest" description="Disordered" evidence="1">
    <location>
        <begin position="171"/>
        <end position="199"/>
    </location>
</feature>
<dbReference type="InParanoid" id="A0A0D0DXQ1"/>
<reference evidence="3" key="2">
    <citation type="submission" date="2015-01" db="EMBL/GenBank/DDBJ databases">
        <title>Evolutionary Origins and Diversification of the Mycorrhizal Mutualists.</title>
        <authorList>
            <consortium name="DOE Joint Genome Institute"/>
            <consortium name="Mycorrhizal Genomics Consortium"/>
            <person name="Kohler A."/>
            <person name="Kuo A."/>
            <person name="Nagy L.G."/>
            <person name="Floudas D."/>
            <person name="Copeland A."/>
            <person name="Barry K.W."/>
            <person name="Cichocki N."/>
            <person name="Veneault-Fourrey C."/>
            <person name="LaButti K."/>
            <person name="Lindquist E.A."/>
            <person name="Lipzen A."/>
            <person name="Lundell T."/>
            <person name="Morin E."/>
            <person name="Murat C."/>
            <person name="Riley R."/>
            <person name="Ohm R."/>
            <person name="Sun H."/>
            <person name="Tunlid A."/>
            <person name="Henrissat B."/>
            <person name="Grigoriev I.V."/>
            <person name="Hibbett D.S."/>
            <person name="Martin F."/>
        </authorList>
    </citation>
    <scope>NUCLEOTIDE SEQUENCE [LARGE SCALE GENOMIC DNA]</scope>
    <source>
        <strain evidence="3">Ve08.2h10</strain>
    </source>
</reference>
<dbReference type="EMBL" id="KN825413">
    <property type="protein sequence ID" value="KIK91219.1"/>
    <property type="molecule type" value="Genomic_DNA"/>
</dbReference>
<organism evidence="2 3">
    <name type="scientific">Paxillus rubicundulus Ve08.2h10</name>
    <dbReference type="NCBI Taxonomy" id="930991"/>
    <lineage>
        <taxon>Eukaryota</taxon>
        <taxon>Fungi</taxon>
        <taxon>Dikarya</taxon>
        <taxon>Basidiomycota</taxon>
        <taxon>Agaricomycotina</taxon>
        <taxon>Agaricomycetes</taxon>
        <taxon>Agaricomycetidae</taxon>
        <taxon>Boletales</taxon>
        <taxon>Paxilineae</taxon>
        <taxon>Paxillaceae</taxon>
        <taxon>Paxillus</taxon>
    </lineage>
</organism>
<evidence type="ECO:0000256" key="1">
    <source>
        <dbReference type="SAM" id="MobiDB-lite"/>
    </source>
</evidence>